<proteinExistence type="predicted"/>
<protein>
    <submittedName>
        <fullName evidence="1">Uncharacterized protein</fullName>
    </submittedName>
</protein>
<sequence>MSPRTWYNDLQKAFLTSHMPEFLALRAQSKTHKFWAPMYEAWFRQFPEEAALGYTVPDADGTRATLTNEELELLLGAVVARKKQIRNWFYFYHRTQG</sequence>
<gene>
    <name evidence="1" type="ORF">B0H16DRAFT_1745815</name>
</gene>
<accession>A0AAD7MBW3</accession>
<dbReference type="Proteomes" id="UP001215598">
    <property type="component" value="Unassembled WGS sequence"/>
</dbReference>
<organism evidence="1 2">
    <name type="scientific">Mycena metata</name>
    <dbReference type="NCBI Taxonomy" id="1033252"/>
    <lineage>
        <taxon>Eukaryota</taxon>
        <taxon>Fungi</taxon>
        <taxon>Dikarya</taxon>
        <taxon>Basidiomycota</taxon>
        <taxon>Agaricomycotina</taxon>
        <taxon>Agaricomycetes</taxon>
        <taxon>Agaricomycetidae</taxon>
        <taxon>Agaricales</taxon>
        <taxon>Marasmiineae</taxon>
        <taxon>Mycenaceae</taxon>
        <taxon>Mycena</taxon>
    </lineage>
</organism>
<dbReference type="EMBL" id="JARKIB010000418">
    <property type="protein sequence ID" value="KAJ7709414.1"/>
    <property type="molecule type" value="Genomic_DNA"/>
</dbReference>
<keyword evidence="2" id="KW-1185">Reference proteome</keyword>
<name>A0AAD7MBW3_9AGAR</name>
<dbReference type="AlphaFoldDB" id="A0AAD7MBW3"/>
<evidence type="ECO:0000313" key="1">
    <source>
        <dbReference type="EMBL" id="KAJ7709414.1"/>
    </source>
</evidence>
<comment type="caution">
    <text evidence="1">The sequence shown here is derived from an EMBL/GenBank/DDBJ whole genome shotgun (WGS) entry which is preliminary data.</text>
</comment>
<reference evidence="1" key="1">
    <citation type="submission" date="2023-03" db="EMBL/GenBank/DDBJ databases">
        <title>Massive genome expansion in bonnet fungi (Mycena s.s.) driven by repeated elements and novel gene families across ecological guilds.</title>
        <authorList>
            <consortium name="Lawrence Berkeley National Laboratory"/>
            <person name="Harder C.B."/>
            <person name="Miyauchi S."/>
            <person name="Viragh M."/>
            <person name="Kuo A."/>
            <person name="Thoen E."/>
            <person name="Andreopoulos B."/>
            <person name="Lu D."/>
            <person name="Skrede I."/>
            <person name="Drula E."/>
            <person name="Henrissat B."/>
            <person name="Morin E."/>
            <person name="Kohler A."/>
            <person name="Barry K."/>
            <person name="LaButti K."/>
            <person name="Morin E."/>
            <person name="Salamov A."/>
            <person name="Lipzen A."/>
            <person name="Mereny Z."/>
            <person name="Hegedus B."/>
            <person name="Baldrian P."/>
            <person name="Stursova M."/>
            <person name="Weitz H."/>
            <person name="Taylor A."/>
            <person name="Grigoriev I.V."/>
            <person name="Nagy L.G."/>
            <person name="Martin F."/>
            <person name="Kauserud H."/>
        </authorList>
    </citation>
    <scope>NUCLEOTIDE SEQUENCE</scope>
    <source>
        <strain evidence="1">CBHHK182m</strain>
    </source>
</reference>
<evidence type="ECO:0000313" key="2">
    <source>
        <dbReference type="Proteomes" id="UP001215598"/>
    </source>
</evidence>